<sequence length="194" mass="22180">MIIRNVVLVISFLGLAGCASTELKKSFKPVKNTYESIQFNPVFGEVTSKHPEYLKAQKECENTVYADGVKINDIFVHDRSKLNGISTKHMSEYIKNRLSLRLGINGSFNLASAALSIPIESDTPSYQSKGNPKTYEDYSKEYMTLEKPTEIKTINSLQEKYIECMREEKKFEPIKFIIKNSETGEIIREHKVKK</sequence>
<reference evidence="1 2" key="1">
    <citation type="submission" date="2024-08" db="EMBL/GenBank/DDBJ databases">
        <authorList>
            <person name="Ishaq N."/>
        </authorList>
    </citation>
    <scope>NUCLEOTIDE SEQUENCE [LARGE SCALE GENOMIC DNA]</scope>
    <source>
        <strain evidence="1 2">JCM 30400</strain>
    </source>
</reference>
<proteinExistence type="predicted"/>
<comment type="caution">
    <text evidence="1">The sequence shown here is derived from an EMBL/GenBank/DDBJ whole genome shotgun (WGS) entry which is preliminary data.</text>
</comment>
<accession>A0ABV4NQ33</accession>
<evidence type="ECO:0000313" key="2">
    <source>
        <dbReference type="Proteomes" id="UP001569414"/>
    </source>
</evidence>
<dbReference type="PROSITE" id="PS51257">
    <property type="entry name" value="PROKAR_LIPOPROTEIN"/>
    <property type="match status" value="1"/>
</dbReference>
<name>A0ABV4NQ33_9GAMM</name>
<evidence type="ECO:0000313" key="1">
    <source>
        <dbReference type="EMBL" id="MFA0791497.1"/>
    </source>
</evidence>
<gene>
    <name evidence="1" type="ORF">ACCI51_13145</name>
</gene>
<evidence type="ECO:0008006" key="3">
    <source>
        <dbReference type="Google" id="ProtNLM"/>
    </source>
</evidence>
<dbReference type="EMBL" id="JBGMEL010000012">
    <property type="protein sequence ID" value="MFA0791497.1"/>
    <property type="molecule type" value="Genomic_DNA"/>
</dbReference>
<organism evidence="1 2">
    <name type="scientific">Microbulbifer echini</name>
    <dbReference type="NCBI Taxonomy" id="1529067"/>
    <lineage>
        <taxon>Bacteria</taxon>
        <taxon>Pseudomonadati</taxon>
        <taxon>Pseudomonadota</taxon>
        <taxon>Gammaproteobacteria</taxon>
        <taxon>Cellvibrionales</taxon>
        <taxon>Microbulbiferaceae</taxon>
        <taxon>Microbulbifer</taxon>
    </lineage>
</organism>
<dbReference type="RefSeq" id="WP_371843954.1">
    <property type="nucleotide sequence ID" value="NZ_JBGMEL010000012.1"/>
</dbReference>
<keyword evidence="2" id="KW-1185">Reference proteome</keyword>
<dbReference type="Proteomes" id="UP001569414">
    <property type="component" value="Unassembled WGS sequence"/>
</dbReference>
<protein>
    <recommendedName>
        <fullName evidence="3">Lipoprotein</fullName>
    </recommendedName>
</protein>